<dbReference type="OrthoDB" id="10250354at2759"/>
<dbReference type="Pfam" id="PF00226">
    <property type="entry name" value="DnaJ"/>
    <property type="match status" value="1"/>
</dbReference>
<evidence type="ECO:0000259" key="1">
    <source>
        <dbReference type="PROSITE" id="PS50076"/>
    </source>
</evidence>
<dbReference type="PANTHER" id="PTHR43948">
    <property type="entry name" value="DNAJ HOMOLOG SUBFAMILY B"/>
    <property type="match status" value="1"/>
</dbReference>
<dbReference type="PANTHER" id="PTHR43948:SF10">
    <property type="entry name" value="MRJ, ISOFORM E"/>
    <property type="match status" value="1"/>
</dbReference>
<dbReference type="GO" id="GO:0005737">
    <property type="term" value="C:cytoplasm"/>
    <property type="evidence" value="ECO:0007669"/>
    <property type="project" value="TreeGrafter"/>
</dbReference>
<keyword evidence="3" id="KW-1185">Reference proteome</keyword>
<gene>
    <name evidence="2" type="ORF">NE237_001891</name>
</gene>
<dbReference type="AlphaFoldDB" id="A0A9Q0QYX8"/>
<dbReference type="PRINTS" id="PR00625">
    <property type="entry name" value="JDOMAIN"/>
</dbReference>
<dbReference type="EMBL" id="JAMYWD010000003">
    <property type="protein sequence ID" value="KAJ4976785.1"/>
    <property type="molecule type" value="Genomic_DNA"/>
</dbReference>
<dbReference type="InterPro" id="IPR036869">
    <property type="entry name" value="J_dom_sf"/>
</dbReference>
<reference evidence="2" key="1">
    <citation type="journal article" date="2023" name="Plant J.">
        <title>The genome of the king protea, Protea cynaroides.</title>
        <authorList>
            <person name="Chang J."/>
            <person name="Duong T.A."/>
            <person name="Schoeman C."/>
            <person name="Ma X."/>
            <person name="Roodt D."/>
            <person name="Barker N."/>
            <person name="Li Z."/>
            <person name="Van de Peer Y."/>
            <person name="Mizrachi E."/>
        </authorList>
    </citation>
    <scope>NUCLEOTIDE SEQUENCE</scope>
    <source>
        <tissue evidence="2">Young leaves</tissue>
    </source>
</reference>
<proteinExistence type="predicted"/>
<dbReference type="Gene3D" id="1.10.287.110">
    <property type="entry name" value="DnaJ domain"/>
    <property type="match status" value="1"/>
</dbReference>
<sequence>MPVAGGLPSAVGQSSLPLGHGYGRELSHASQSQTTIVSMEAPVGILVIGDAMADDDVHVAVNHNAKLTVVIVSACEAAETCCQEDFQEAVVQGPIRDDGGSKAMGVDYYKILHVNQNAKEDDLKKAYWKLAMKLHLDKNPKNKKQAEAKFKQISEAYDLRDL</sequence>
<dbReference type="CDD" id="cd06257">
    <property type="entry name" value="DnaJ"/>
    <property type="match status" value="1"/>
</dbReference>
<protein>
    <recommendedName>
        <fullName evidence="1">J domain-containing protein</fullName>
    </recommendedName>
</protein>
<dbReference type="Proteomes" id="UP001141806">
    <property type="component" value="Unassembled WGS sequence"/>
</dbReference>
<dbReference type="GO" id="GO:0005634">
    <property type="term" value="C:nucleus"/>
    <property type="evidence" value="ECO:0007669"/>
    <property type="project" value="TreeGrafter"/>
</dbReference>
<organism evidence="2 3">
    <name type="scientific">Protea cynaroides</name>
    <dbReference type="NCBI Taxonomy" id="273540"/>
    <lineage>
        <taxon>Eukaryota</taxon>
        <taxon>Viridiplantae</taxon>
        <taxon>Streptophyta</taxon>
        <taxon>Embryophyta</taxon>
        <taxon>Tracheophyta</taxon>
        <taxon>Spermatophyta</taxon>
        <taxon>Magnoliopsida</taxon>
        <taxon>Proteales</taxon>
        <taxon>Proteaceae</taxon>
        <taxon>Protea</taxon>
    </lineage>
</organism>
<dbReference type="PROSITE" id="PS50076">
    <property type="entry name" value="DNAJ_2"/>
    <property type="match status" value="1"/>
</dbReference>
<dbReference type="GO" id="GO:0044183">
    <property type="term" value="F:protein folding chaperone"/>
    <property type="evidence" value="ECO:0007669"/>
    <property type="project" value="TreeGrafter"/>
</dbReference>
<evidence type="ECO:0000313" key="3">
    <source>
        <dbReference type="Proteomes" id="UP001141806"/>
    </source>
</evidence>
<feature type="domain" description="J" evidence="1">
    <location>
        <begin position="107"/>
        <end position="162"/>
    </location>
</feature>
<dbReference type="SUPFAM" id="SSF46565">
    <property type="entry name" value="Chaperone J-domain"/>
    <property type="match status" value="1"/>
</dbReference>
<dbReference type="SMART" id="SM00271">
    <property type="entry name" value="DnaJ"/>
    <property type="match status" value="1"/>
</dbReference>
<accession>A0A9Q0QYX8</accession>
<evidence type="ECO:0000313" key="2">
    <source>
        <dbReference type="EMBL" id="KAJ4976785.1"/>
    </source>
</evidence>
<dbReference type="InterPro" id="IPR001623">
    <property type="entry name" value="DnaJ_domain"/>
</dbReference>
<name>A0A9Q0QYX8_9MAGN</name>
<dbReference type="GO" id="GO:0051082">
    <property type="term" value="F:unfolded protein binding"/>
    <property type="evidence" value="ECO:0007669"/>
    <property type="project" value="TreeGrafter"/>
</dbReference>
<dbReference type="GO" id="GO:0051087">
    <property type="term" value="F:protein-folding chaperone binding"/>
    <property type="evidence" value="ECO:0007669"/>
    <property type="project" value="TreeGrafter"/>
</dbReference>
<comment type="caution">
    <text evidence="2">The sequence shown here is derived from an EMBL/GenBank/DDBJ whole genome shotgun (WGS) entry which is preliminary data.</text>
</comment>